<evidence type="ECO:0000313" key="1">
    <source>
        <dbReference type="EMBL" id="CAI8947913.1"/>
    </source>
</evidence>
<proteinExistence type="predicted"/>
<name>A0ABM9I7X9_9GAMM</name>
<keyword evidence="2" id="KW-1185">Reference proteome</keyword>
<evidence type="ECO:0000313" key="2">
    <source>
        <dbReference type="Proteomes" id="UP001162030"/>
    </source>
</evidence>
<gene>
    <name evidence="1" type="ORF">MSZNOR_4382</name>
</gene>
<sequence>MIDPAIAGSRREACDDLCSTDESDKQARDLMGVGLRVDTESSGCIIIAYGAARKMTG</sequence>
<dbReference type="Proteomes" id="UP001162030">
    <property type="component" value="Chromosome"/>
</dbReference>
<organism evidence="1 2">
    <name type="scientific">Methylocaldum szegediense</name>
    <dbReference type="NCBI Taxonomy" id="73780"/>
    <lineage>
        <taxon>Bacteria</taxon>
        <taxon>Pseudomonadati</taxon>
        <taxon>Pseudomonadota</taxon>
        <taxon>Gammaproteobacteria</taxon>
        <taxon>Methylococcales</taxon>
        <taxon>Methylococcaceae</taxon>
        <taxon>Methylocaldum</taxon>
    </lineage>
</organism>
<accession>A0ABM9I7X9</accession>
<protein>
    <submittedName>
        <fullName evidence="1">Uncharacterized protein</fullName>
    </submittedName>
</protein>
<dbReference type="EMBL" id="OX458333">
    <property type="protein sequence ID" value="CAI8947913.1"/>
    <property type="molecule type" value="Genomic_DNA"/>
</dbReference>
<reference evidence="1 2" key="1">
    <citation type="submission" date="2023-03" db="EMBL/GenBank/DDBJ databases">
        <authorList>
            <person name="Pearce D."/>
        </authorList>
    </citation>
    <scope>NUCLEOTIDE SEQUENCE [LARGE SCALE GENOMIC DNA]</scope>
    <source>
        <strain evidence="1">Msz</strain>
    </source>
</reference>